<dbReference type="RefSeq" id="WP_051387356.1">
    <property type="nucleotide sequence ID" value="NZ_CP068053.1"/>
</dbReference>
<dbReference type="Proteomes" id="UP000595254">
    <property type="component" value="Chromosome"/>
</dbReference>
<organism evidence="1 2">
    <name type="scientific">Peribacillus psychrosaccharolyticus</name>
    <name type="common">Bacillus psychrosaccharolyticus</name>
    <dbReference type="NCBI Taxonomy" id="1407"/>
    <lineage>
        <taxon>Bacteria</taxon>
        <taxon>Bacillati</taxon>
        <taxon>Bacillota</taxon>
        <taxon>Bacilli</taxon>
        <taxon>Bacillales</taxon>
        <taxon>Bacillaceae</taxon>
        <taxon>Peribacillus</taxon>
    </lineage>
</organism>
<evidence type="ECO:0000313" key="2">
    <source>
        <dbReference type="Proteomes" id="UP000595254"/>
    </source>
</evidence>
<proteinExistence type="predicted"/>
<dbReference type="EMBL" id="CP068053">
    <property type="protein sequence ID" value="QQS99841.1"/>
    <property type="molecule type" value="Genomic_DNA"/>
</dbReference>
<evidence type="ECO:0000313" key="1">
    <source>
        <dbReference type="EMBL" id="QQS99841.1"/>
    </source>
</evidence>
<dbReference type="AlphaFoldDB" id="A0A974NLD4"/>
<dbReference type="KEGG" id="ppsr:I6J18_20005"/>
<gene>
    <name evidence="1" type="ORF">I6J18_20005</name>
</gene>
<reference evidence="1 2" key="1">
    <citation type="submission" date="2021-01" db="EMBL/GenBank/DDBJ databases">
        <title>FDA dAtabase for Regulatory Grade micrObial Sequences (FDA-ARGOS): Supporting development and validation of Infectious Disease Dx tests.</title>
        <authorList>
            <person name="Nelson B."/>
            <person name="Plummer A."/>
            <person name="Tallon L."/>
            <person name="Sadzewicz L."/>
            <person name="Zhao X."/>
            <person name="Boylan J."/>
            <person name="Ott S."/>
            <person name="Bowen H."/>
            <person name="Vavikolanu K."/>
            <person name="Mehta A."/>
            <person name="Aluvathingal J."/>
            <person name="Nadendla S."/>
            <person name="Myers T."/>
            <person name="Yan Y."/>
            <person name="Sichtig H."/>
        </authorList>
    </citation>
    <scope>NUCLEOTIDE SEQUENCE [LARGE SCALE GENOMIC DNA]</scope>
    <source>
        <strain evidence="1 2">FDAARGOS_1161</strain>
    </source>
</reference>
<name>A0A974NLD4_PERPY</name>
<keyword evidence="2" id="KW-1185">Reference proteome</keyword>
<sequence length="274" mass="31841">MDFLGKYKEFPQTLQMLTKIDLELQKEGVSLFDQLSLFLLDDDYSYDVTPYDVIPFANIGADGIHYGFLTDFGRVKDLEEAFIVCISPMNFGNHVQIIARNIKEFIDVVLTLNDASSIENLLDYSTKEEYRDFLDWMAKDAAMNPEFTEQSPFICERIQQKLNRKPIDDLYEYVEVIVPEQRKKLAPINTFDTLGVVSNHAGHNQEIFPMNSDSIINLKELKSFFKRNENETKLATIRNLQFFYLIQDDDELKGIVKAEMQKMGLIDEVNRMEL</sequence>
<protein>
    <submittedName>
        <fullName evidence="1">Uncharacterized protein</fullName>
    </submittedName>
</protein>
<accession>A0A974NLD4</accession>